<keyword evidence="3" id="KW-1185">Reference proteome</keyword>
<dbReference type="AlphaFoldDB" id="A0A418T7Z8"/>
<dbReference type="Proteomes" id="UP000284202">
    <property type="component" value="Unassembled WGS sequence"/>
</dbReference>
<dbReference type="RefSeq" id="WP_119745223.1">
    <property type="nucleotide sequence ID" value="NZ_QZCG01000001.1"/>
</dbReference>
<evidence type="ECO:0000313" key="2">
    <source>
        <dbReference type="EMBL" id="RJE89355.1"/>
    </source>
</evidence>
<keyword evidence="1" id="KW-0812">Transmembrane</keyword>
<dbReference type="EMBL" id="QZCG01000001">
    <property type="protein sequence ID" value="RJE89355.1"/>
    <property type="molecule type" value="Genomic_DNA"/>
</dbReference>
<keyword evidence="1" id="KW-0472">Membrane</keyword>
<proteinExistence type="predicted"/>
<organism evidence="2 3">
    <name type="scientific">Paracoccus onubensis</name>
    <dbReference type="NCBI Taxonomy" id="1675788"/>
    <lineage>
        <taxon>Bacteria</taxon>
        <taxon>Pseudomonadati</taxon>
        <taxon>Pseudomonadota</taxon>
        <taxon>Alphaproteobacteria</taxon>
        <taxon>Rhodobacterales</taxon>
        <taxon>Paracoccaceae</taxon>
        <taxon>Paracoccus</taxon>
    </lineage>
</organism>
<comment type="caution">
    <text evidence="2">The sequence shown here is derived from an EMBL/GenBank/DDBJ whole genome shotgun (WGS) entry which is preliminary data.</text>
</comment>
<feature type="transmembrane region" description="Helical" evidence="1">
    <location>
        <begin position="61"/>
        <end position="78"/>
    </location>
</feature>
<evidence type="ECO:0000313" key="3">
    <source>
        <dbReference type="Proteomes" id="UP000284202"/>
    </source>
</evidence>
<dbReference type="OrthoDB" id="8481440at2"/>
<accession>A0A418T7Z8</accession>
<gene>
    <name evidence="2" type="ORF">D3P04_01600</name>
</gene>
<keyword evidence="1" id="KW-1133">Transmembrane helix</keyword>
<name>A0A418T7Z8_9RHOB</name>
<reference evidence="3" key="1">
    <citation type="submission" date="2018-09" db="EMBL/GenBank/DDBJ databases">
        <title>Acidovorax cavernicola nov. sp. isolated from Gruta de las Maravillas (Aracena, Spain).</title>
        <authorList>
            <person name="Jurado V."/>
            <person name="Gutierrez-Patricio S."/>
            <person name="Gonzalez-Pimentel J.L."/>
            <person name="Miller A.Z."/>
            <person name="Laiz L."/>
            <person name="Saiz-Jimenez C."/>
        </authorList>
    </citation>
    <scope>NUCLEOTIDE SEQUENCE [LARGE SCALE GENOMIC DNA]</scope>
    <source>
        <strain evidence="3">1011MAR3C25</strain>
    </source>
</reference>
<protein>
    <submittedName>
        <fullName evidence="2">Uncharacterized protein</fullName>
    </submittedName>
</protein>
<evidence type="ECO:0000256" key="1">
    <source>
        <dbReference type="SAM" id="Phobius"/>
    </source>
</evidence>
<sequence length="79" mass="8553">MQSIIMALIMGLLGGPVIALVFRMQHLQAAHQKRKEDFLAGKGRNPDTAPFGPHKSFTQNAILFGLIFAAIGFFIGTLA</sequence>